<dbReference type="Gene3D" id="2.40.50.100">
    <property type="match status" value="1"/>
</dbReference>
<dbReference type="InterPro" id="IPR058637">
    <property type="entry name" value="YknX-like_C"/>
</dbReference>
<dbReference type="Gene3D" id="2.40.420.20">
    <property type="match status" value="1"/>
</dbReference>
<dbReference type="Gene3D" id="1.10.287.470">
    <property type="entry name" value="Helix hairpin bin"/>
    <property type="match status" value="1"/>
</dbReference>
<evidence type="ECO:0000259" key="2">
    <source>
        <dbReference type="Pfam" id="PF25989"/>
    </source>
</evidence>
<proteinExistence type="inferred from homology"/>
<dbReference type="InterPro" id="IPR006143">
    <property type="entry name" value="RND_pump_MFP"/>
</dbReference>
<protein>
    <submittedName>
        <fullName evidence="3">Macrolide export protein MacA</fullName>
    </submittedName>
</protein>
<organism evidence="3 4">
    <name type="scientific">Stieleria magnilauensis</name>
    <dbReference type="NCBI Taxonomy" id="2527963"/>
    <lineage>
        <taxon>Bacteria</taxon>
        <taxon>Pseudomonadati</taxon>
        <taxon>Planctomycetota</taxon>
        <taxon>Planctomycetia</taxon>
        <taxon>Pirellulales</taxon>
        <taxon>Pirellulaceae</taxon>
        <taxon>Stieleria</taxon>
    </lineage>
</organism>
<evidence type="ECO:0000313" key="3">
    <source>
        <dbReference type="EMBL" id="QDV81949.1"/>
    </source>
</evidence>
<sequence>MVRFSLKTLLWGILVISLVMVAVAALFPKPVAVRATPVTVGPLRVSVVEDGKTRIREKYTVSAPVSGRLSRIELREGDYISVDRLLAVILPSDPALLDQRSLAETHARVQAAEAAVLRADSREQQARIDFGLSQTKFDRAKRLLPQRGISQDEYDIAESQMLADKQAIETASFESEISRFELKMAKAALNQFEQDDDEVQVAPFEIFSPIDGRVLRVMEKSSTVVNVGTPLIELGDPRNLEMEIDVLSTDAVKIRTGADVTIEHWGGESPLKGSVRVVEPGAFTKISSLGVEEQRVNVIADFNEPPQRIASLGDGYRVEARITINQLDKALLIPNNALFRYEQQWHVLVVQNGAAELRKVEIGIQNESQAQVVSGLVEGERVIEYPSDQLNPGTPVTVLKD</sequence>
<keyword evidence="4" id="KW-1185">Reference proteome</keyword>
<dbReference type="NCBIfam" id="TIGR01730">
    <property type="entry name" value="RND_mfp"/>
    <property type="match status" value="1"/>
</dbReference>
<dbReference type="Gene3D" id="2.40.30.170">
    <property type="match status" value="1"/>
</dbReference>
<dbReference type="PANTHER" id="PTHR30469:SF15">
    <property type="entry name" value="HLYD FAMILY OF SECRETION PROTEINS"/>
    <property type="match status" value="1"/>
</dbReference>
<dbReference type="Proteomes" id="UP000318081">
    <property type="component" value="Chromosome"/>
</dbReference>
<dbReference type="Pfam" id="PF25989">
    <property type="entry name" value="YknX_C"/>
    <property type="match status" value="1"/>
</dbReference>
<evidence type="ECO:0000313" key="4">
    <source>
        <dbReference type="Proteomes" id="UP000318081"/>
    </source>
</evidence>
<reference evidence="3 4" key="1">
    <citation type="submission" date="2019-02" db="EMBL/GenBank/DDBJ databases">
        <title>Deep-cultivation of Planctomycetes and their phenomic and genomic characterization uncovers novel biology.</title>
        <authorList>
            <person name="Wiegand S."/>
            <person name="Jogler M."/>
            <person name="Boedeker C."/>
            <person name="Pinto D."/>
            <person name="Vollmers J."/>
            <person name="Rivas-Marin E."/>
            <person name="Kohn T."/>
            <person name="Peeters S.H."/>
            <person name="Heuer A."/>
            <person name="Rast P."/>
            <person name="Oberbeckmann S."/>
            <person name="Bunk B."/>
            <person name="Jeske O."/>
            <person name="Meyerdierks A."/>
            <person name="Storesund J.E."/>
            <person name="Kallscheuer N."/>
            <person name="Luecker S."/>
            <person name="Lage O.M."/>
            <person name="Pohl T."/>
            <person name="Merkel B.J."/>
            <person name="Hornburger P."/>
            <person name="Mueller R.-W."/>
            <person name="Bruemmer F."/>
            <person name="Labrenz M."/>
            <person name="Spormann A.M."/>
            <person name="Op den Camp H."/>
            <person name="Overmann J."/>
            <person name="Amann R."/>
            <person name="Jetten M.S.M."/>
            <person name="Mascher T."/>
            <person name="Medema M.H."/>
            <person name="Devos D.P."/>
            <person name="Kaster A.-K."/>
            <person name="Ovreas L."/>
            <person name="Rohde M."/>
            <person name="Galperin M.Y."/>
            <person name="Jogler C."/>
        </authorList>
    </citation>
    <scope>NUCLEOTIDE SEQUENCE [LARGE SCALE GENOMIC DNA]</scope>
    <source>
        <strain evidence="3 4">TBK1r</strain>
    </source>
</reference>
<evidence type="ECO:0000256" key="1">
    <source>
        <dbReference type="ARBA" id="ARBA00009477"/>
    </source>
</evidence>
<name>A0ABX5XJA6_9BACT</name>
<dbReference type="PANTHER" id="PTHR30469">
    <property type="entry name" value="MULTIDRUG RESISTANCE PROTEIN MDTA"/>
    <property type="match status" value="1"/>
</dbReference>
<comment type="similarity">
    <text evidence="1">Belongs to the membrane fusion protein (MFP) (TC 8.A.1) family.</text>
</comment>
<feature type="domain" description="YknX-like C-terminal permuted SH3-like" evidence="2">
    <location>
        <begin position="331"/>
        <end position="398"/>
    </location>
</feature>
<gene>
    <name evidence="3" type="primary">macA_1</name>
    <name evidence="3" type="ORF">TBK1r_08730</name>
</gene>
<accession>A0ABX5XJA6</accession>
<dbReference type="EMBL" id="CP036432">
    <property type="protein sequence ID" value="QDV81949.1"/>
    <property type="molecule type" value="Genomic_DNA"/>
</dbReference>